<accession>A0A1X6X489</accession>
<name>A0A1X6X489_9MICO</name>
<evidence type="ECO:0000313" key="1">
    <source>
        <dbReference type="EMBL" id="SLM93658.1"/>
    </source>
</evidence>
<organism evidence="1 2">
    <name type="scientific">Brachybacterium nesterenkovii</name>
    <dbReference type="NCBI Taxonomy" id="47847"/>
    <lineage>
        <taxon>Bacteria</taxon>
        <taxon>Bacillati</taxon>
        <taxon>Actinomycetota</taxon>
        <taxon>Actinomycetes</taxon>
        <taxon>Micrococcales</taxon>
        <taxon>Dermabacteraceae</taxon>
        <taxon>Brachybacterium</taxon>
    </lineage>
</organism>
<sequence>MFQLRNLASRPGSVVGYADRPLYRYTIHPASVTGGLHASVWTLRELPDLVRELVAESFAPGEAAVLQADLERHVVTQMLHKAAREKASSPLREEVTAWCRSRISLRGALALARHGHRNEAVEWLLVRISPALHRALYQQYDRRKDARTV</sequence>
<proteinExistence type="predicted"/>
<reference evidence="1 2" key="1">
    <citation type="submission" date="2017-02" db="EMBL/GenBank/DDBJ databases">
        <authorList>
            <person name="Peterson S.W."/>
        </authorList>
    </citation>
    <scope>NUCLEOTIDE SEQUENCE [LARGE SCALE GENOMIC DNA]</scope>
    <source>
        <strain evidence="1 2">CIP104813</strain>
    </source>
</reference>
<protein>
    <submittedName>
        <fullName evidence="1">Uncharacterized protein</fullName>
    </submittedName>
</protein>
<gene>
    <name evidence="1" type="ORF">FM110_10195</name>
</gene>
<dbReference type="Proteomes" id="UP000195981">
    <property type="component" value="Unassembled WGS sequence"/>
</dbReference>
<dbReference type="EMBL" id="FWFG01000092">
    <property type="protein sequence ID" value="SLM93658.1"/>
    <property type="molecule type" value="Genomic_DNA"/>
</dbReference>
<dbReference type="RefSeq" id="WP_087104660.1">
    <property type="nucleotide sequence ID" value="NZ_FWFG01000092.1"/>
</dbReference>
<evidence type="ECO:0000313" key="2">
    <source>
        <dbReference type="Proteomes" id="UP000195981"/>
    </source>
</evidence>
<dbReference type="OrthoDB" id="3171021at2"/>
<dbReference type="AlphaFoldDB" id="A0A1X6X489"/>
<keyword evidence="2" id="KW-1185">Reference proteome</keyword>